<evidence type="ECO:0000313" key="3">
    <source>
        <dbReference type="Proteomes" id="UP001188597"/>
    </source>
</evidence>
<dbReference type="AlphaFoldDB" id="A0AA89B7B3"/>
<dbReference type="EMBL" id="JAVXUP010000470">
    <property type="protein sequence ID" value="KAK3027212.1"/>
    <property type="molecule type" value="Genomic_DNA"/>
</dbReference>
<dbReference type="InterPro" id="IPR041577">
    <property type="entry name" value="RT_RNaseH_2"/>
</dbReference>
<name>A0AA89B7B3_9ASTE</name>
<dbReference type="GO" id="GO:0003676">
    <property type="term" value="F:nucleic acid binding"/>
    <property type="evidence" value="ECO:0007669"/>
    <property type="project" value="InterPro"/>
</dbReference>
<sequence>MDTPLYGFSNHPVAAEGIIALPVAIGTPPAQANFMLDFVVLQAVVSTYHLKMKFPTEHGIGEVKGDQTTARQCYVTSCRSKNKEALIIEDLREDTKMQRGEPVEDLVSIEVYPREESKMVRIGSNLKEDTKLELVNLLRTYADIFAWTAADMPGIDPEIITHRLNVDPSKKPVKQKKRTFAPERQEKIDEEKSFEELKTHLSSPPLLSKPLPGENLFLYLSVTEAAVNTILIREEDGVQKPIYYISKVLQDVEMRYPKIDKIALALIISARRLRPYFQSHTIIKGLSKPEASGRLVNWSVELGEFNIEYKPRTTIKAQALADFIVECTLPEEPPQLVIYAAPYPWNLYVDGSSALGSSGAGLILISPEGFTIEYALRFGFQASNNEAEYEALLAGIRLIHALKVDSLSVHSDSQLVVNHVLVDYEARDERMAQYLNLVKTSAMKFQNFIIRQIPCDQNT</sequence>
<evidence type="ECO:0000313" key="2">
    <source>
        <dbReference type="EMBL" id="KAK3027212.1"/>
    </source>
</evidence>
<organism evidence="2 3">
    <name type="scientific">Escallonia herrerae</name>
    <dbReference type="NCBI Taxonomy" id="1293975"/>
    <lineage>
        <taxon>Eukaryota</taxon>
        <taxon>Viridiplantae</taxon>
        <taxon>Streptophyta</taxon>
        <taxon>Embryophyta</taxon>
        <taxon>Tracheophyta</taxon>
        <taxon>Spermatophyta</taxon>
        <taxon>Magnoliopsida</taxon>
        <taxon>eudicotyledons</taxon>
        <taxon>Gunneridae</taxon>
        <taxon>Pentapetalae</taxon>
        <taxon>asterids</taxon>
        <taxon>campanulids</taxon>
        <taxon>Escalloniales</taxon>
        <taxon>Escalloniaceae</taxon>
        <taxon>Escallonia</taxon>
    </lineage>
</organism>
<dbReference type="CDD" id="cd09279">
    <property type="entry name" value="RNase_HI_like"/>
    <property type="match status" value="1"/>
</dbReference>
<dbReference type="Gene3D" id="3.30.420.10">
    <property type="entry name" value="Ribonuclease H-like superfamily/Ribonuclease H"/>
    <property type="match status" value="1"/>
</dbReference>
<dbReference type="Pfam" id="PF17919">
    <property type="entry name" value="RT_RNaseH_2"/>
    <property type="match status" value="1"/>
</dbReference>
<dbReference type="InterPro" id="IPR036397">
    <property type="entry name" value="RNaseH_sf"/>
</dbReference>
<dbReference type="InterPro" id="IPR043502">
    <property type="entry name" value="DNA/RNA_pol_sf"/>
</dbReference>
<dbReference type="PANTHER" id="PTHR48475:SF2">
    <property type="entry name" value="RIBONUCLEASE H"/>
    <property type="match status" value="1"/>
</dbReference>
<proteinExistence type="predicted"/>
<accession>A0AA89B7B3</accession>
<comment type="caution">
    <text evidence="2">The sequence shown here is derived from an EMBL/GenBank/DDBJ whole genome shotgun (WGS) entry which is preliminary data.</text>
</comment>
<feature type="domain" description="RNase H type-1" evidence="1">
    <location>
        <begin position="341"/>
        <end position="459"/>
    </location>
</feature>
<dbReference type="InterPro" id="IPR002156">
    <property type="entry name" value="RNaseH_domain"/>
</dbReference>
<protein>
    <recommendedName>
        <fullName evidence="1">RNase H type-1 domain-containing protein</fullName>
    </recommendedName>
</protein>
<dbReference type="SUPFAM" id="SSF53098">
    <property type="entry name" value="Ribonuclease H-like"/>
    <property type="match status" value="1"/>
</dbReference>
<reference evidence="2" key="1">
    <citation type="submission" date="2022-12" db="EMBL/GenBank/DDBJ databases">
        <title>Draft genome assemblies for two species of Escallonia (Escalloniales).</title>
        <authorList>
            <person name="Chanderbali A."/>
            <person name="Dervinis C."/>
            <person name="Anghel I."/>
            <person name="Soltis D."/>
            <person name="Soltis P."/>
            <person name="Zapata F."/>
        </authorList>
    </citation>
    <scope>NUCLEOTIDE SEQUENCE</scope>
    <source>
        <strain evidence="2">UCBG64.0493</strain>
        <tissue evidence="2">Leaf</tissue>
    </source>
</reference>
<dbReference type="GO" id="GO:0004523">
    <property type="term" value="F:RNA-DNA hybrid ribonuclease activity"/>
    <property type="evidence" value="ECO:0007669"/>
    <property type="project" value="InterPro"/>
</dbReference>
<dbReference type="PROSITE" id="PS50879">
    <property type="entry name" value="RNASE_H_1"/>
    <property type="match status" value="1"/>
</dbReference>
<evidence type="ECO:0000259" key="1">
    <source>
        <dbReference type="PROSITE" id="PS50879"/>
    </source>
</evidence>
<dbReference type="Proteomes" id="UP001188597">
    <property type="component" value="Unassembled WGS sequence"/>
</dbReference>
<dbReference type="SUPFAM" id="SSF56672">
    <property type="entry name" value="DNA/RNA polymerases"/>
    <property type="match status" value="1"/>
</dbReference>
<gene>
    <name evidence="2" type="ORF">RJ639_040801</name>
</gene>
<dbReference type="PANTHER" id="PTHR48475">
    <property type="entry name" value="RIBONUCLEASE H"/>
    <property type="match status" value="1"/>
</dbReference>
<dbReference type="Pfam" id="PF13456">
    <property type="entry name" value="RVT_3"/>
    <property type="match status" value="1"/>
</dbReference>
<keyword evidence="3" id="KW-1185">Reference proteome</keyword>
<dbReference type="InterPro" id="IPR012337">
    <property type="entry name" value="RNaseH-like_sf"/>
</dbReference>